<proteinExistence type="inferred from homology"/>
<comment type="similarity">
    <text evidence="16">Belongs to the cation transport ATPase (P-type) (TC 3.A.3) family. Type IA subfamily.</text>
</comment>
<dbReference type="RefSeq" id="WP_145905697.1">
    <property type="nucleotide sequence ID" value="NZ_BAAAMZ010000006.1"/>
</dbReference>
<feature type="transmembrane region" description="Helical" evidence="16">
    <location>
        <begin position="229"/>
        <end position="250"/>
    </location>
</feature>
<dbReference type="CDD" id="cd02078">
    <property type="entry name" value="P-type_ATPase_K"/>
    <property type="match status" value="1"/>
</dbReference>
<evidence type="ECO:0000256" key="12">
    <source>
        <dbReference type="ARBA" id="ARBA00022967"/>
    </source>
</evidence>
<evidence type="ECO:0000256" key="10">
    <source>
        <dbReference type="ARBA" id="ARBA00022842"/>
    </source>
</evidence>
<dbReference type="InterPro" id="IPR036412">
    <property type="entry name" value="HAD-like_sf"/>
</dbReference>
<name>A0A561UJA6_9ACTN</name>
<keyword evidence="11 16" id="KW-0630">Potassium</keyword>
<feature type="transmembrane region" description="Helical" evidence="16">
    <location>
        <begin position="50"/>
        <end position="68"/>
    </location>
</feature>
<keyword evidence="6 16" id="KW-0812">Transmembrane</keyword>
<feature type="binding site" evidence="16">
    <location>
        <position position="559"/>
    </location>
    <ligand>
        <name>Mg(2+)</name>
        <dbReference type="ChEBI" id="CHEBI:18420"/>
    </ligand>
</feature>
<keyword evidence="15 16" id="KW-0472">Membrane</keyword>
<keyword evidence="13 16" id="KW-1133">Transmembrane helix</keyword>
<dbReference type="AlphaFoldDB" id="A0A561UJA6"/>
<dbReference type="SUPFAM" id="SSF81653">
    <property type="entry name" value="Calcium ATPase, transduction domain A"/>
    <property type="match status" value="1"/>
</dbReference>
<dbReference type="EMBL" id="VIWT01000001">
    <property type="protein sequence ID" value="TWF99429.1"/>
    <property type="molecule type" value="Genomic_DNA"/>
</dbReference>
<protein>
    <recommendedName>
        <fullName evidence="16">Potassium-transporting ATPase ATP-binding subunit</fullName>
        <ecNumber evidence="16">7.2.2.6</ecNumber>
    </recommendedName>
    <alternativeName>
        <fullName evidence="16">ATP phosphohydrolase [potassium-transporting] B chain</fullName>
    </alternativeName>
    <alternativeName>
        <fullName evidence="16">Potassium-binding and translocating subunit B</fullName>
    </alternativeName>
    <alternativeName>
        <fullName evidence="16">Potassium-translocating ATPase B chain</fullName>
    </alternativeName>
</protein>
<evidence type="ECO:0000313" key="19">
    <source>
        <dbReference type="Proteomes" id="UP000317940"/>
    </source>
</evidence>
<dbReference type="FunFam" id="3.40.1110.10:FF:000007">
    <property type="entry name" value="Potassium-transporting ATPase ATP-binding subunit"/>
    <property type="match status" value="1"/>
</dbReference>
<dbReference type="InterPro" id="IPR023298">
    <property type="entry name" value="ATPase_P-typ_TM_dom_sf"/>
</dbReference>
<evidence type="ECO:0000256" key="9">
    <source>
        <dbReference type="ARBA" id="ARBA00022840"/>
    </source>
</evidence>
<accession>A0A561UJA6</accession>
<evidence type="ECO:0000256" key="11">
    <source>
        <dbReference type="ARBA" id="ARBA00022958"/>
    </source>
</evidence>
<dbReference type="InterPro" id="IPR006391">
    <property type="entry name" value="P-type_ATPase_bsu_IA"/>
</dbReference>
<dbReference type="Gene3D" id="3.40.1110.10">
    <property type="entry name" value="Calcium-transporting ATPase, cytoplasmic domain N"/>
    <property type="match status" value="1"/>
</dbReference>
<comment type="subcellular location">
    <subcellularLocation>
        <location evidence="1 16">Cell membrane</location>
        <topology evidence="1 16">Multi-pass membrane protein</topology>
    </subcellularLocation>
</comment>
<feature type="active site" description="4-aspartylphosphate intermediate" evidence="16">
    <location>
        <position position="317"/>
    </location>
</feature>
<evidence type="ECO:0000256" key="2">
    <source>
        <dbReference type="ARBA" id="ARBA00022448"/>
    </source>
</evidence>
<feature type="transmembrane region" description="Helical" evidence="16">
    <location>
        <begin position="651"/>
        <end position="673"/>
    </location>
</feature>
<evidence type="ECO:0000313" key="18">
    <source>
        <dbReference type="EMBL" id="TWF99429.1"/>
    </source>
</evidence>
<comment type="function">
    <text evidence="16">Part of the high-affinity ATP-driven potassium transport (or Kdp) system, which catalyzes the hydrolysis of ATP coupled with the electrogenic transport of potassium into the cytoplasm. This subunit is responsible for energy coupling to the transport system and for the release of the potassium ions to the cytoplasm.</text>
</comment>
<evidence type="ECO:0000256" key="7">
    <source>
        <dbReference type="ARBA" id="ARBA00022723"/>
    </source>
</evidence>
<dbReference type="SUPFAM" id="SSF56784">
    <property type="entry name" value="HAD-like"/>
    <property type="match status" value="1"/>
</dbReference>
<feature type="binding site" evidence="16">
    <location>
        <position position="354"/>
    </location>
    <ligand>
        <name>ATP</name>
        <dbReference type="ChEBI" id="CHEBI:30616"/>
    </ligand>
</feature>
<keyword evidence="5 16" id="KW-0597">Phosphoprotein</keyword>
<feature type="binding site" evidence="16">
    <location>
        <position position="555"/>
    </location>
    <ligand>
        <name>Mg(2+)</name>
        <dbReference type="ChEBI" id="CHEBI:18420"/>
    </ligand>
</feature>
<feature type="transmembrane region" description="Helical" evidence="16">
    <location>
        <begin position="621"/>
        <end position="639"/>
    </location>
</feature>
<dbReference type="HAMAP" id="MF_00285">
    <property type="entry name" value="KdpB"/>
    <property type="match status" value="1"/>
</dbReference>
<dbReference type="InterPro" id="IPR023214">
    <property type="entry name" value="HAD_sf"/>
</dbReference>
<keyword evidence="10 16" id="KW-0460">Magnesium</keyword>
<evidence type="ECO:0000256" key="13">
    <source>
        <dbReference type="ARBA" id="ARBA00022989"/>
    </source>
</evidence>
<keyword evidence="3 16" id="KW-1003">Cell membrane</keyword>
<dbReference type="Gene3D" id="2.70.150.10">
    <property type="entry name" value="Calcium-transporting ATPase, cytoplasmic transduction domain A"/>
    <property type="match status" value="1"/>
</dbReference>
<dbReference type="InterPro" id="IPR008250">
    <property type="entry name" value="ATPase_P-typ_transduc_dom_A_sf"/>
</dbReference>
<dbReference type="GO" id="GO:0008556">
    <property type="term" value="F:P-type potassium transmembrane transporter activity"/>
    <property type="evidence" value="ECO:0007669"/>
    <property type="project" value="UniProtKB-UniRule"/>
</dbReference>
<dbReference type="OrthoDB" id="9814270at2"/>
<reference evidence="18 19" key="1">
    <citation type="submission" date="2019-06" db="EMBL/GenBank/DDBJ databases">
        <title>Sequencing the genomes of 1000 actinobacteria strains.</title>
        <authorList>
            <person name="Klenk H.-P."/>
        </authorList>
    </citation>
    <scope>NUCLEOTIDE SEQUENCE [LARGE SCALE GENOMIC DNA]</scope>
    <source>
        <strain evidence="18 19">DSM 44826</strain>
    </source>
</reference>
<dbReference type="NCBIfam" id="TIGR01494">
    <property type="entry name" value="ATPase_P-type"/>
    <property type="match status" value="2"/>
</dbReference>
<feature type="binding site" evidence="16">
    <location>
        <position position="427"/>
    </location>
    <ligand>
        <name>ATP</name>
        <dbReference type="ChEBI" id="CHEBI:30616"/>
    </ligand>
</feature>
<dbReference type="NCBIfam" id="TIGR01497">
    <property type="entry name" value="kdpB"/>
    <property type="match status" value="1"/>
</dbReference>
<dbReference type="SFLD" id="SFLDG00002">
    <property type="entry name" value="C1.7:_P-type_atpase_like"/>
    <property type="match status" value="1"/>
</dbReference>
<dbReference type="PANTHER" id="PTHR43743:SF1">
    <property type="entry name" value="POTASSIUM-TRANSPORTING ATPASE ATP-BINDING SUBUNIT"/>
    <property type="match status" value="1"/>
</dbReference>
<dbReference type="Proteomes" id="UP000317940">
    <property type="component" value="Unassembled WGS sequence"/>
</dbReference>
<evidence type="ECO:0000256" key="15">
    <source>
        <dbReference type="ARBA" id="ARBA00023136"/>
    </source>
</evidence>
<keyword evidence="12 16" id="KW-1278">Translocase</keyword>
<keyword evidence="7 16" id="KW-0479">Metal-binding</keyword>
<keyword evidence="4 16" id="KW-0633">Potassium transport</keyword>
<dbReference type="GO" id="GO:0000287">
    <property type="term" value="F:magnesium ion binding"/>
    <property type="evidence" value="ECO:0007669"/>
    <property type="project" value="UniProtKB-UniRule"/>
</dbReference>
<comment type="caution">
    <text evidence="18">The sequence shown here is derived from an EMBL/GenBank/DDBJ whole genome shotgun (WGS) entry which is preliminary data.</text>
</comment>
<keyword evidence="9 16" id="KW-0067">ATP-binding</keyword>
<dbReference type="FunFam" id="2.70.150.10:FF:000033">
    <property type="entry name" value="Potassium-transporting ATPase ATP-binding subunit"/>
    <property type="match status" value="1"/>
</dbReference>
<feature type="transmembrane region" description="Helical" evidence="16">
    <location>
        <begin position="262"/>
        <end position="286"/>
    </location>
</feature>
<comment type="subunit">
    <text evidence="16">The system is composed of three essential subunits: KdpA, KdpB and KdpC.</text>
</comment>
<comment type="catalytic activity">
    <reaction evidence="16">
        <text>K(+)(out) + ATP + H2O = K(+)(in) + ADP + phosphate + H(+)</text>
        <dbReference type="Rhea" id="RHEA:16777"/>
        <dbReference type="ChEBI" id="CHEBI:15377"/>
        <dbReference type="ChEBI" id="CHEBI:15378"/>
        <dbReference type="ChEBI" id="CHEBI:29103"/>
        <dbReference type="ChEBI" id="CHEBI:30616"/>
        <dbReference type="ChEBI" id="CHEBI:43474"/>
        <dbReference type="ChEBI" id="CHEBI:456216"/>
        <dbReference type="EC" id="7.2.2.6"/>
    </reaction>
</comment>
<sequence>MSTTLTPAPADQGTAAAPHRAASNLLDPKLILKSLPDAVKKLDPRVMFKNPVMFVVEVGSVVTTVSAIAHPSVFAWAITIWLWLTTIFANLAEAVAEGRGKAQADTLRKAKTESVARRLINWPASNDEEQVPGTALRLGDHVVIEAGQVIPGDGDVVEGVASVDESAITGESAPVIRESGGDRSAVTGGTKVLSDKIVVKIATEPGKSFIDRMIALVEGAARQKTPNEIALNILLASLTIVFLVAVVTLQPMATFAGAPQSMIVLVALIVALIPTTIGALLSAIGIAGMDRLVQRNVLAMSGRAVEAAGDVNTLLLDKTGTITLGNRQAAEFLPAQGVTKDELANAAQLSSLADETPEGRSIVVLAKTDYGLRAREQGELTHATWVPFTAQTRMSGVDLAEEMGAERSDSDKGGGGRRAGGVHQVRKGAAGSVANWVTENGGTVGDDIAQLVDGISAVGGTPLTVATKIGDAPARVLGVIYLKDVVKEGMKERFDELRRMGIKTIMITGDNPLTAKAIAEEAGVDDFLAEATPEDKMALIKKEQEGGKLVAMTGDGTNDAPALAQADVGVAMNTGTMAAKEAGNMVDLDSNPTKLIEIVEIGKQLLITRGALTTFSIANDVAKYFAIIPAMFASVYPGLRHLNIMGLHSPTSAITSAIIFNALVIIGLIPLALRGVKYRPSNASSLLARNIGVYGIGGLIVPFIGIKAIDLIVQFIPGLR</sequence>
<dbReference type="SFLD" id="SFLDS00003">
    <property type="entry name" value="Haloacid_Dehalogenase"/>
    <property type="match status" value="1"/>
</dbReference>
<dbReference type="InterPro" id="IPR001757">
    <property type="entry name" value="P_typ_ATPase"/>
</dbReference>
<feature type="domain" description="P-type ATPase A" evidence="17">
    <location>
        <begin position="125"/>
        <end position="218"/>
    </location>
</feature>
<dbReference type="SUPFAM" id="SSF81665">
    <property type="entry name" value="Calcium ATPase, transmembrane domain M"/>
    <property type="match status" value="1"/>
</dbReference>
<dbReference type="GO" id="GO:0005886">
    <property type="term" value="C:plasma membrane"/>
    <property type="evidence" value="ECO:0007669"/>
    <property type="project" value="UniProtKB-SubCell"/>
</dbReference>
<keyword evidence="14 16" id="KW-0406">Ion transport</keyword>
<dbReference type="Pfam" id="PF00702">
    <property type="entry name" value="Hydrolase"/>
    <property type="match status" value="1"/>
</dbReference>
<dbReference type="PANTHER" id="PTHR43743">
    <property type="entry name" value="POTASSIUM-TRANSPORTING ATPASE ATP-BINDING SUBUNIT"/>
    <property type="match status" value="1"/>
</dbReference>
<dbReference type="GO" id="GO:0005524">
    <property type="term" value="F:ATP binding"/>
    <property type="evidence" value="ECO:0007669"/>
    <property type="project" value="UniProtKB-UniRule"/>
</dbReference>
<dbReference type="InterPro" id="IPR018303">
    <property type="entry name" value="ATPase_P-typ_P_site"/>
</dbReference>
<dbReference type="GO" id="GO:0016887">
    <property type="term" value="F:ATP hydrolysis activity"/>
    <property type="evidence" value="ECO:0007669"/>
    <property type="project" value="InterPro"/>
</dbReference>
<evidence type="ECO:0000256" key="3">
    <source>
        <dbReference type="ARBA" id="ARBA00022475"/>
    </source>
</evidence>
<evidence type="ECO:0000256" key="1">
    <source>
        <dbReference type="ARBA" id="ARBA00004651"/>
    </source>
</evidence>
<feature type="transmembrane region" description="Helical" evidence="16">
    <location>
        <begin position="693"/>
        <end position="716"/>
    </location>
</feature>
<evidence type="ECO:0000256" key="8">
    <source>
        <dbReference type="ARBA" id="ARBA00022741"/>
    </source>
</evidence>
<dbReference type="InterPro" id="IPR059000">
    <property type="entry name" value="ATPase_P-type_domA"/>
</dbReference>
<feature type="binding site" evidence="16">
    <location>
        <position position="358"/>
    </location>
    <ligand>
        <name>ATP</name>
        <dbReference type="ChEBI" id="CHEBI:30616"/>
    </ligand>
</feature>
<evidence type="ECO:0000256" key="16">
    <source>
        <dbReference type="HAMAP-Rule" id="MF_00285"/>
    </source>
</evidence>
<evidence type="ECO:0000256" key="14">
    <source>
        <dbReference type="ARBA" id="ARBA00023065"/>
    </source>
</evidence>
<dbReference type="InterPro" id="IPR023299">
    <property type="entry name" value="ATPase_P-typ_cyto_dom_N"/>
</dbReference>
<feature type="transmembrane region" description="Helical" evidence="16">
    <location>
        <begin position="74"/>
        <end position="92"/>
    </location>
</feature>
<dbReference type="SUPFAM" id="SSF81660">
    <property type="entry name" value="Metal cation-transporting ATPase, ATP-binding domain N"/>
    <property type="match status" value="1"/>
</dbReference>
<dbReference type="SFLD" id="SFLDF00027">
    <property type="entry name" value="p-type_atpase"/>
    <property type="match status" value="1"/>
</dbReference>
<dbReference type="PROSITE" id="PS00154">
    <property type="entry name" value="ATPASE_E1_E2"/>
    <property type="match status" value="1"/>
</dbReference>
<dbReference type="Pfam" id="PF00122">
    <property type="entry name" value="E1-E2_ATPase"/>
    <property type="match status" value="1"/>
</dbReference>
<feature type="binding site" evidence="16">
    <location>
        <begin position="388"/>
        <end position="395"/>
    </location>
    <ligand>
        <name>ATP</name>
        <dbReference type="ChEBI" id="CHEBI:30616"/>
    </ligand>
</feature>
<keyword evidence="8 16" id="KW-0547">Nucleotide-binding</keyword>
<evidence type="ECO:0000256" key="6">
    <source>
        <dbReference type="ARBA" id="ARBA00022692"/>
    </source>
</evidence>
<dbReference type="Gene3D" id="3.40.50.1000">
    <property type="entry name" value="HAD superfamily/HAD-like"/>
    <property type="match status" value="1"/>
</dbReference>
<evidence type="ECO:0000256" key="4">
    <source>
        <dbReference type="ARBA" id="ARBA00022538"/>
    </source>
</evidence>
<dbReference type="EC" id="7.2.2.6" evidence="16"/>
<dbReference type="InterPro" id="IPR044492">
    <property type="entry name" value="P_typ_ATPase_HD_dom"/>
</dbReference>
<organism evidence="18 19">
    <name type="scientific">Kitasatospora viridis</name>
    <dbReference type="NCBI Taxonomy" id="281105"/>
    <lineage>
        <taxon>Bacteria</taxon>
        <taxon>Bacillati</taxon>
        <taxon>Actinomycetota</taxon>
        <taxon>Actinomycetes</taxon>
        <taxon>Kitasatosporales</taxon>
        <taxon>Streptomycetaceae</taxon>
        <taxon>Kitasatospora</taxon>
    </lineage>
</organism>
<gene>
    <name evidence="16" type="primary">kdpB</name>
    <name evidence="18" type="ORF">FHX73_113273</name>
</gene>
<dbReference type="PRINTS" id="PR00119">
    <property type="entry name" value="CATATPASE"/>
</dbReference>
<evidence type="ECO:0000259" key="17">
    <source>
        <dbReference type="Pfam" id="PF00122"/>
    </source>
</evidence>
<evidence type="ECO:0000256" key="5">
    <source>
        <dbReference type="ARBA" id="ARBA00022553"/>
    </source>
</evidence>
<keyword evidence="2 16" id="KW-0813">Transport</keyword>
<keyword evidence="19" id="KW-1185">Reference proteome</keyword>